<accession>A0ABT4W1E6</accession>
<dbReference type="Proteomes" id="UP001528040">
    <property type="component" value="Unassembled WGS sequence"/>
</dbReference>
<sequence>MATKTKKRTAGTSTRGRVKTSSAKPQSTTSSKSKTVAKAPAKVAVSAAVDAAVKKAAVSTGLKSDNSSDKLLDPNKDESVPVNKKEFVGRVAKRESLRPNQVRAVTLAVLEELGLALANGEELKLPGLGKVQVKRKNDQGAAEVMICKVRRKKAGNVDNTPLAPAAE</sequence>
<dbReference type="GO" id="GO:0003677">
    <property type="term" value="F:DNA binding"/>
    <property type="evidence" value="ECO:0007669"/>
    <property type="project" value="UniProtKB-KW"/>
</dbReference>
<feature type="region of interest" description="Disordered" evidence="3">
    <location>
        <begin position="1"/>
        <end position="40"/>
    </location>
</feature>
<feature type="region of interest" description="Disordered" evidence="3">
    <location>
        <begin position="58"/>
        <end position="79"/>
    </location>
</feature>
<dbReference type="InterPro" id="IPR000119">
    <property type="entry name" value="Hist_DNA-bd"/>
</dbReference>
<evidence type="ECO:0000256" key="2">
    <source>
        <dbReference type="ARBA" id="ARBA00023125"/>
    </source>
</evidence>
<reference evidence="4 5" key="1">
    <citation type="submission" date="2023-01" db="EMBL/GenBank/DDBJ databases">
        <authorList>
            <person name="Yoon J.-W."/>
        </authorList>
    </citation>
    <scope>NUCLEOTIDE SEQUENCE [LARGE SCALE GENOMIC DNA]</scope>
    <source>
        <strain evidence="4 5">KMU-50</strain>
    </source>
</reference>
<dbReference type="EMBL" id="JAQIIO010000004">
    <property type="protein sequence ID" value="MDA5094335.1"/>
    <property type="molecule type" value="Genomic_DNA"/>
</dbReference>
<feature type="compositionally biased region" description="Low complexity" evidence="3">
    <location>
        <begin position="19"/>
        <end position="40"/>
    </location>
</feature>
<comment type="caution">
    <text evidence="4">The sequence shown here is derived from an EMBL/GenBank/DDBJ whole genome shotgun (WGS) entry which is preliminary data.</text>
</comment>
<evidence type="ECO:0000256" key="1">
    <source>
        <dbReference type="ARBA" id="ARBA00010529"/>
    </source>
</evidence>
<evidence type="ECO:0000313" key="4">
    <source>
        <dbReference type="EMBL" id="MDA5094335.1"/>
    </source>
</evidence>
<dbReference type="Gene3D" id="4.10.520.10">
    <property type="entry name" value="IHF-like DNA-binding proteins"/>
    <property type="match status" value="1"/>
</dbReference>
<comment type="similarity">
    <text evidence="1">Belongs to the bacterial histone-like protein family.</text>
</comment>
<evidence type="ECO:0000256" key="3">
    <source>
        <dbReference type="SAM" id="MobiDB-lite"/>
    </source>
</evidence>
<proteinExistence type="inferred from homology"/>
<keyword evidence="5" id="KW-1185">Reference proteome</keyword>
<feature type="compositionally biased region" description="Basic and acidic residues" evidence="3">
    <location>
        <begin position="66"/>
        <end position="79"/>
    </location>
</feature>
<organism evidence="4 5">
    <name type="scientific">Aliiroseovarius salicola</name>
    <dbReference type="NCBI Taxonomy" id="3009082"/>
    <lineage>
        <taxon>Bacteria</taxon>
        <taxon>Pseudomonadati</taxon>
        <taxon>Pseudomonadota</taxon>
        <taxon>Alphaproteobacteria</taxon>
        <taxon>Rhodobacterales</taxon>
        <taxon>Paracoccaceae</taxon>
        <taxon>Aliiroseovarius</taxon>
    </lineage>
</organism>
<name>A0ABT4W1E6_9RHOB</name>
<keyword evidence="2 4" id="KW-0238">DNA-binding</keyword>
<protein>
    <submittedName>
        <fullName evidence="4">HU family DNA-binding protein</fullName>
    </submittedName>
</protein>
<evidence type="ECO:0000313" key="5">
    <source>
        <dbReference type="Proteomes" id="UP001528040"/>
    </source>
</evidence>
<dbReference type="InterPro" id="IPR010992">
    <property type="entry name" value="IHF-like_DNA-bd_dom_sf"/>
</dbReference>
<dbReference type="RefSeq" id="WP_271054039.1">
    <property type="nucleotide sequence ID" value="NZ_JAQIIO010000004.1"/>
</dbReference>
<gene>
    <name evidence="4" type="ORF">O2N63_09560</name>
</gene>
<dbReference type="Pfam" id="PF00216">
    <property type="entry name" value="Bac_DNA_binding"/>
    <property type="match status" value="1"/>
</dbReference>
<dbReference type="SUPFAM" id="SSF47729">
    <property type="entry name" value="IHF-like DNA-binding proteins"/>
    <property type="match status" value="1"/>
</dbReference>